<keyword evidence="1" id="KW-1133">Transmembrane helix</keyword>
<gene>
    <name evidence="2" type="ORF">UABAM_02693</name>
</gene>
<sequence length="290" mass="33451">MKKSIFENKKNLWISLGIFGVMVLFVLPIVFDVESKSAQQKQSSLCYINLQRLGTCLLQYEQKHGKFPQALSTLVKEKYISPEFAKSPLDGSEYVYLNNVNKHAPFNVPLIAESIASHVTPRNERYGMVLLGDFSVVRVGERYLNLYVNLIKKLRKVAVINDGKLLLEKLNSELVYRTDNETINLLLAKLGQLKYQPAIPTIKRCQNYYNPANTEMRSLARSIAFQANYTLFQLAANYDDKFMAKFLKSDNYFHRKKAWRVLNAKKAVPVNTAISPRHAEVYYNQRVRKK</sequence>
<organism evidence="2 3">
    <name type="scientific">Uabimicrobium amorphum</name>
    <dbReference type="NCBI Taxonomy" id="2596890"/>
    <lineage>
        <taxon>Bacteria</taxon>
        <taxon>Pseudomonadati</taxon>
        <taxon>Planctomycetota</taxon>
        <taxon>Candidatus Uabimicrobiia</taxon>
        <taxon>Candidatus Uabimicrobiales</taxon>
        <taxon>Candidatus Uabimicrobiaceae</taxon>
        <taxon>Candidatus Uabimicrobium</taxon>
    </lineage>
</organism>
<dbReference type="EMBL" id="AP019860">
    <property type="protein sequence ID" value="BBM84334.1"/>
    <property type="molecule type" value="Genomic_DNA"/>
</dbReference>
<protein>
    <submittedName>
        <fullName evidence="2">Uncharacterized protein</fullName>
    </submittedName>
</protein>
<keyword evidence="1" id="KW-0472">Membrane</keyword>
<dbReference type="RefSeq" id="WP_151968494.1">
    <property type="nucleotide sequence ID" value="NZ_AP019860.1"/>
</dbReference>
<evidence type="ECO:0000313" key="2">
    <source>
        <dbReference type="EMBL" id="BBM84334.1"/>
    </source>
</evidence>
<proteinExistence type="predicted"/>
<dbReference type="AlphaFoldDB" id="A0A5S9F4C4"/>
<evidence type="ECO:0000256" key="1">
    <source>
        <dbReference type="SAM" id="Phobius"/>
    </source>
</evidence>
<feature type="transmembrane region" description="Helical" evidence="1">
    <location>
        <begin position="12"/>
        <end position="31"/>
    </location>
</feature>
<dbReference type="KEGG" id="uam:UABAM_02693"/>
<evidence type="ECO:0000313" key="3">
    <source>
        <dbReference type="Proteomes" id="UP000326354"/>
    </source>
</evidence>
<reference evidence="2 3" key="1">
    <citation type="submission" date="2019-08" db="EMBL/GenBank/DDBJ databases">
        <title>Complete genome sequence of Candidatus Uab amorphum.</title>
        <authorList>
            <person name="Shiratori T."/>
            <person name="Suzuki S."/>
            <person name="Kakizawa Y."/>
            <person name="Ishida K."/>
        </authorList>
    </citation>
    <scope>NUCLEOTIDE SEQUENCE [LARGE SCALE GENOMIC DNA]</scope>
    <source>
        <strain evidence="2 3">SRT547</strain>
    </source>
</reference>
<keyword evidence="1" id="KW-0812">Transmembrane</keyword>
<name>A0A5S9F4C4_UABAM</name>
<accession>A0A5S9F4C4</accession>
<keyword evidence="3" id="KW-1185">Reference proteome</keyword>
<dbReference type="Proteomes" id="UP000326354">
    <property type="component" value="Chromosome"/>
</dbReference>